<evidence type="ECO:0000313" key="1">
    <source>
        <dbReference type="EMBL" id="GCA64046.1"/>
    </source>
</evidence>
<evidence type="ECO:0000313" key="2">
    <source>
        <dbReference type="Proteomes" id="UP000265618"/>
    </source>
</evidence>
<gene>
    <name evidence="1" type="ORF">KIPB_012976</name>
</gene>
<comment type="caution">
    <text evidence="1">The sequence shown here is derived from an EMBL/GenBank/DDBJ whole genome shotgun (WGS) entry which is preliminary data.</text>
</comment>
<protein>
    <submittedName>
        <fullName evidence="1">Uncharacterized protein</fullName>
    </submittedName>
</protein>
<organism evidence="1 2">
    <name type="scientific">Kipferlia bialata</name>
    <dbReference type="NCBI Taxonomy" id="797122"/>
    <lineage>
        <taxon>Eukaryota</taxon>
        <taxon>Metamonada</taxon>
        <taxon>Carpediemonas-like organisms</taxon>
        <taxon>Kipferlia</taxon>
    </lineage>
</organism>
<name>A0A391NVK7_9EUKA</name>
<feature type="non-terminal residue" evidence="1">
    <location>
        <position position="162"/>
    </location>
</feature>
<dbReference type="Proteomes" id="UP000265618">
    <property type="component" value="Unassembled WGS sequence"/>
</dbReference>
<sequence>MPGKGPFTLQNFQSLPLDVQERLLRLLPPHAHSGALLNALFDTSTSLHLGSPLSRFLSMLSGGTTSSEAYGLRQKRAELMRQHQVAEWEGTAQAHRRRFLACGPHRSEAEVPEEEAVDLMALRMLPAEVKREWGTEAQGLVNIDSAPAEVSHCLQDGTPVHK</sequence>
<keyword evidence="2" id="KW-1185">Reference proteome</keyword>
<accession>A0A391NVK7</accession>
<reference evidence="1 2" key="1">
    <citation type="journal article" date="2018" name="PLoS ONE">
        <title>The draft genome of Kipferlia bialata reveals reductive genome evolution in fornicate parasites.</title>
        <authorList>
            <person name="Tanifuji G."/>
            <person name="Takabayashi S."/>
            <person name="Kume K."/>
            <person name="Takagi M."/>
            <person name="Nakayama T."/>
            <person name="Kamikawa R."/>
            <person name="Inagaki Y."/>
            <person name="Hashimoto T."/>
        </authorList>
    </citation>
    <scope>NUCLEOTIDE SEQUENCE [LARGE SCALE GENOMIC DNA]</scope>
    <source>
        <strain evidence="1">NY0173</strain>
    </source>
</reference>
<dbReference type="AlphaFoldDB" id="A0A391NVK7"/>
<proteinExistence type="predicted"/>
<dbReference type="EMBL" id="BDIP01005952">
    <property type="protein sequence ID" value="GCA64046.1"/>
    <property type="molecule type" value="Genomic_DNA"/>
</dbReference>